<accession>A0AAN9G452</accession>
<sequence>MADVDTSPQEPETLGTVGKEEPAEGTHISQKEEDTKTDSDKNMSEQKRDSPEGVKENGGSLPEARTSPEGANEVAPSDSKGDNVATTNDNSNSGEATADPPTEERPSGVGEEAAPKEEESHKNEPLAKETVAEKTKEGEGEMQAQKNENPKDGRGGERGADDDDDDEEEEDRDGRAAEGGRGGEAESKAQQQELPPTPTFDSDHEHDEDDTIRTQAADTLEKEAESAEAAEMADQTPAIVSARSPTAGLLPKRLTNTPLEGAGPSLNPKTAQLPPVARGQVRGQQMTTSISDAIKYGTQPSPKQLIRSRRPPKYIRLATVTVSPARTRPLPNGPSLYYEEPRRPKKVISWEEANNARPPLRIDMEGPTPCSYTPRVKPLNETNAPSYTFGGKCTPEKTGGARTSWSKSWFQSPHVWHTKVDFTRDSLWPSPNHYPKTSGIGPRQRTMPEAPSYTFGHKTAYSIIKPGADKEPSPNEYKRQNADRLVLARGPSFTHQLRREGTTLWGSNEVTPGPAAYKPNQQGTERPSFTIQGIRREKSHVLGPYCSL</sequence>
<evidence type="ECO:0000256" key="1">
    <source>
        <dbReference type="SAM" id="MobiDB-lite"/>
    </source>
</evidence>
<comment type="caution">
    <text evidence="2">The sequence shown here is derived from an EMBL/GenBank/DDBJ whole genome shotgun (WGS) entry which is preliminary data.</text>
</comment>
<proteinExistence type="predicted"/>
<dbReference type="Proteomes" id="UP001374579">
    <property type="component" value="Unassembled WGS sequence"/>
</dbReference>
<dbReference type="AlphaFoldDB" id="A0AAN9G452"/>
<evidence type="ECO:0000313" key="2">
    <source>
        <dbReference type="EMBL" id="KAK7094833.1"/>
    </source>
</evidence>
<keyword evidence="3" id="KW-1185">Reference proteome</keyword>
<feature type="compositionally biased region" description="Basic and acidic residues" evidence="1">
    <location>
        <begin position="172"/>
        <end position="187"/>
    </location>
</feature>
<protein>
    <submittedName>
        <fullName evidence="2">Uncharacterized protein</fullName>
    </submittedName>
</protein>
<feature type="compositionally biased region" description="Polar residues" evidence="1">
    <location>
        <begin position="84"/>
        <end position="95"/>
    </location>
</feature>
<organism evidence="2 3">
    <name type="scientific">Littorina saxatilis</name>
    <dbReference type="NCBI Taxonomy" id="31220"/>
    <lineage>
        <taxon>Eukaryota</taxon>
        <taxon>Metazoa</taxon>
        <taxon>Spiralia</taxon>
        <taxon>Lophotrochozoa</taxon>
        <taxon>Mollusca</taxon>
        <taxon>Gastropoda</taxon>
        <taxon>Caenogastropoda</taxon>
        <taxon>Littorinimorpha</taxon>
        <taxon>Littorinoidea</taxon>
        <taxon>Littorinidae</taxon>
        <taxon>Littorina</taxon>
    </lineage>
</organism>
<dbReference type="EMBL" id="JBAMIC010000018">
    <property type="protein sequence ID" value="KAK7094833.1"/>
    <property type="molecule type" value="Genomic_DNA"/>
</dbReference>
<feature type="region of interest" description="Disordered" evidence="1">
    <location>
        <begin position="504"/>
        <end position="526"/>
    </location>
</feature>
<name>A0AAN9G452_9CAEN</name>
<feature type="region of interest" description="Disordered" evidence="1">
    <location>
        <begin position="1"/>
        <end position="286"/>
    </location>
</feature>
<feature type="compositionally biased region" description="Polar residues" evidence="1">
    <location>
        <begin position="1"/>
        <end position="10"/>
    </location>
</feature>
<feature type="compositionally biased region" description="Basic and acidic residues" evidence="1">
    <location>
        <begin position="148"/>
        <end position="159"/>
    </location>
</feature>
<feature type="compositionally biased region" description="Basic and acidic residues" evidence="1">
    <location>
        <begin position="113"/>
        <end position="139"/>
    </location>
</feature>
<evidence type="ECO:0000313" key="3">
    <source>
        <dbReference type="Proteomes" id="UP001374579"/>
    </source>
</evidence>
<reference evidence="2 3" key="1">
    <citation type="submission" date="2024-02" db="EMBL/GenBank/DDBJ databases">
        <title>Chromosome-scale genome assembly of the rough periwinkle Littorina saxatilis.</title>
        <authorList>
            <person name="De Jode A."/>
            <person name="Faria R."/>
            <person name="Formenti G."/>
            <person name="Sims Y."/>
            <person name="Smith T.P."/>
            <person name="Tracey A."/>
            <person name="Wood J.M.D."/>
            <person name="Zagrodzka Z.B."/>
            <person name="Johannesson K."/>
            <person name="Butlin R.K."/>
            <person name="Leder E.H."/>
        </authorList>
    </citation>
    <scope>NUCLEOTIDE SEQUENCE [LARGE SCALE GENOMIC DNA]</scope>
    <source>
        <strain evidence="2">Snail1</strain>
        <tissue evidence="2">Muscle</tissue>
    </source>
</reference>
<feature type="compositionally biased region" description="Acidic residues" evidence="1">
    <location>
        <begin position="160"/>
        <end position="171"/>
    </location>
</feature>
<gene>
    <name evidence="2" type="ORF">V1264_006332</name>
</gene>
<feature type="compositionally biased region" description="Basic and acidic residues" evidence="1">
    <location>
        <begin position="18"/>
        <end position="55"/>
    </location>
</feature>